<feature type="chain" id="PRO_5020445898" evidence="1">
    <location>
        <begin position="28"/>
        <end position="262"/>
    </location>
</feature>
<organism evidence="3 4">
    <name type="scientific">Cupriavidus agavae</name>
    <dbReference type="NCBI Taxonomy" id="1001822"/>
    <lineage>
        <taxon>Bacteria</taxon>
        <taxon>Pseudomonadati</taxon>
        <taxon>Pseudomonadota</taxon>
        <taxon>Betaproteobacteria</taxon>
        <taxon>Burkholderiales</taxon>
        <taxon>Burkholderiaceae</taxon>
        <taxon>Cupriavidus</taxon>
    </lineage>
</organism>
<name>A0A4Q7S2E0_9BURK</name>
<keyword evidence="1" id="KW-0732">Signal</keyword>
<comment type="caution">
    <text evidence="3">The sequence shown here is derived from an EMBL/GenBank/DDBJ whole genome shotgun (WGS) entry which is preliminary data.</text>
</comment>
<dbReference type="SUPFAM" id="SSF53474">
    <property type="entry name" value="alpha/beta-Hydrolases"/>
    <property type="match status" value="1"/>
</dbReference>
<evidence type="ECO:0000259" key="2">
    <source>
        <dbReference type="Pfam" id="PF12697"/>
    </source>
</evidence>
<proteinExistence type="predicted"/>
<evidence type="ECO:0000313" key="4">
    <source>
        <dbReference type="Proteomes" id="UP000291078"/>
    </source>
</evidence>
<dbReference type="InterPro" id="IPR000073">
    <property type="entry name" value="AB_hydrolase_1"/>
</dbReference>
<protein>
    <submittedName>
        <fullName evidence="3">Pimeloyl-ACP methyl ester carboxylesterase</fullName>
    </submittedName>
</protein>
<sequence length="262" mass="27821">MQVTRTLRVALSAIAALSAAASLTAHAAPPPAHPTPVKNVVLVHGLYADGSSWEKVIPLLQAKGLHVTSVQNPTTSLDADVDAVKRALAQQDGPAVLVGHSYAGMVITQAGDDPKVSGLVYIAARAPDAGEDYPALTRKFPAAPASAGLQWFDGYGKLSEQAFVSDFAGDLPPREALAYYAVQQPMGKAITMAKTTVAAWRDKPTWYAVSTEDRTINPDLERFMAKRMQAHTIELPSSHVSLISHPQEVANLILDAAGQSHN</sequence>
<accession>A0A4Q7S2E0</accession>
<dbReference type="OrthoDB" id="9112061at2"/>
<dbReference type="PANTHER" id="PTHR37017">
    <property type="entry name" value="AB HYDROLASE-1 DOMAIN-CONTAINING PROTEIN-RELATED"/>
    <property type="match status" value="1"/>
</dbReference>
<keyword evidence="4" id="KW-1185">Reference proteome</keyword>
<dbReference type="Gene3D" id="3.40.50.1820">
    <property type="entry name" value="alpha/beta hydrolase"/>
    <property type="match status" value="1"/>
</dbReference>
<reference evidence="3 4" key="1">
    <citation type="journal article" date="2015" name="Stand. Genomic Sci.">
        <title>Genomic Encyclopedia of Bacterial and Archaeal Type Strains, Phase III: the genomes of soil and plant-associated and newly described type strains.</title>
        <authorList>
            <person name="Whitman W.B."/>
            <person name="Woyke T."/>
            <person name="Klenk H.P."/>
            <person name="Zhou Y."/>
            <person name="Lilburn T.G."/>
            <person name="Beck B.J."/>
            <person name="De Vos P."/>
            <person name="Vandamme P."/>
            <person name="Eisen J.A."/>
            <person name="Garrity G."/>
            <person name="Hugenholtz P."/>
            <person name="Kyrpides N.C."/>
        </authorList>
    </citation>
    <scope>NUCLEOTIDE SEQUENCE [LARGE SCALE GENOMIC DNA]</scope>
    <source>
        <strain evidence="3 4">ASC-9842</strain>
    </source>
</reference>
<dbReference type="RefSeq" id="WP_130391568.1">
    <property type="nucleotide sequence ID" value="NZ_SGXM01000002.1"/>
</dbReference>
<gene>
    <name evidence="3" type="ORF">EV147_2595</name>
</gene>
<evidence type="ECO:0000256" key="1">
    <source>
        <dbReference type="SAM" id="SignalP"/>
    </source>
</evidence>
<feature type="signal peptide" evidence="1">
    <location>
        <begin position="1"/>
        <end position="27"/>
    </location>
</feature>
<evidence type="ECO:0000313" key="3">
    <source>
        <dbReference type="EMBL" id="RZT39400.1"/>
    </source>
</evidence>
<dbReference type="AlphaFoldDB" id="A0A4Q7S2E0"/>
<feature type="domain" description="AB hydrolase-1" evidence="2">
    <location>
        <begin position="40"/>
        <end position="251"/>
    </location>
</feature>
<dbReference type="Proteomes" id="UP000291078">
    <property type="component" value="Unassembled WGS sequence"/>
</dbReference>
<dbReference type="PANTHER" id="PTHR37017:SF11">
    <property type="entry name" value="ESTERASE_LIPASE_THIOESTERASE DOMAIN-CONTAINING PROTEIN"/>
    <property type="match status" value="1"/>
</dbReference>
<dbReference type="Pfam" id="PF12697">
    <property type="entry name" value="Abhydrolase_6"/>
    <property type="match status" value="1"/>
</dbReference>
<dbReference type="InterPro" id="IPR029058">
    <property type="entry name" value="AB_hydrolase_fold"/>
</dbReference>
<dbReference type="InterPro" id="IPR052897">
    <property type="entry name" value="Sec-Metab_Biosynth_Hydrolase"/>
</dbReference>
<dbReference type="EMBL" id="SGXM01000002">
    <property type="protein sequence ID" value="RZT39400.1"/>
    <property type="molecule type" value="Genomic_DNA"/>
</dbReference>